<organism evidence="2 3">
    <name type="scientific">Hymenobacter psychrotolerans DSM 18569</name>
    <dbReference type="NCBI Taxonomy" id="1121959"/>
    <lineage>
        <taxon>Bacteria</taxon>
        <taxon>Pseudomonadati</taxon>
        <taxon>Bacteroidota</taxon>
        <taxon>Cytophagia</taxon>
        <taxon>Cytophagales</taxon>
        <taxon>Hymenobacteraceae</taxon>
        <taxon>Hymenobacter</taxon>
    </lineage>
</organism>
<dbReference type="NCBIfam" id="NF047646">
    <property type="entry name" value="REP_Tyr_transpos"/>
    <property type="match status" value="1"/>
</dbReference>
<dbReference type="InterPro" id="IPR002686">
    <property type="entry name" value="Transposase_17"/>
</dbReference>
<dbReference type="PANTHER" id="PTHR36966:SF1">
    <property type="entry name" value="REP-ASSOCIATED TYROSINE TRANSPOSASE"/>
    <property type="match status" value="1"/>
</dbReference>
<proteinExistence type="predicted"/>
<dbReference type="InterPro" id="IPR052715">
    <property type="entry name" value="RAYT_transposase"/>
</dbReference>
<dbReference type="OrthoDB" id="9794403at2"/>
<dbReference type="SUPFAM" id="SSF143422">
    <property type="entry name" value="Transposase IS200-like"/>
    <property type="match status" value="1"/>
</dbReference>
<protein>
    <submittedName>
        <fullName evidence="2">Transposase IS200 like</fullName>
    </submittedName>
</protein>
<dbReference type="GO" id="GO:0043565">
    <property type="term" value="F:sequence-specific DNA binding"/>
    <property type="evidence" value="ECO:0007669"/>
    <property type="project" value="TreeGrafter"/>
</dbReference>
<reference evidence="3" key="1">
    <citation type="submission" date="2016-11" db="EMBL/GenBank/DDBJ databases">
        <authorList>
            <person name="Varghese N."/>
            <person name="Submissions S."/>
        </authorList>
    </citation>
    <scope>NUCLEOTIDE SEQUENCE [LARGE SCALE GENOMIC DNA]</scope>
    <source>
        <strain evidence="3">DSM 18569</strain>
    </source>
</reference>
<evidence type="ECO:0000313" key="2">
    <source>
        <dbReference type="EMBL" id="SHK52033.1"/>
    </source>
</evidence>
<feature type="domain" description="Transposase IS200-like" evidence="1">
    <location>
        <begin position="14"/>
        <end position="179"/>
    </location>
</feature>
<dbReference type="Pfam" id="PF01797">
    <property type="entry name" value="Y1_Tnp"/>
    <property type="match status" value="1"/>
</dbReference>
<accession>A0A1M6T4Y3</accession>
<dbReference type="GO" id="GO:0006313">
    <property type="term" value="P:DNA transposition"/>
    <property type="evidence" value="ECO:0007669"/>
    <property type="project" value="InterPro"/>
</dbReference>
<sequence length="202" mass="23690">MKTHYERFLPHWLPPGETLFVTFRLNGSLPRRVIAQLLEKRELLRQAPATRLSAAERYREQKQFFARFDAQLDQAAHGPRWLAEPAVAAVVSEALHFRHGKAYELICFCLMPNHVHIVVQLPDDAPDFMRTLQSLKMNTALKANKILEREGQFWQRESYDHIVRDGKELQRIVAYVLENPVKAGLTDNWQDWPYTYWAAEHQ</sequence>
<dbReference type="EMBL" id="FRAS01000003">
    <property type="protein sequence ID" value="SHK52033.1"/>
    <property type="molecule type" value="Genomic_DNA"/>
</dbReference>
<dbReference type="Gene3D" id="3.30.70.1290">
    <property type="entry name" value="Transposase IS200-like"/>
    <property type="match status" value="1"/>
</dbReference>
<dbReference type="SMART" id="SM01321">
    <property type="entry name" value="Y1_Tnp"/>
    <property type="match status" value="1"/>
</dbReference>
<dbReference type="GO" id="GO:0004803">
    <property type="term" value="F:transposase activity"/>
    <property type="evidence" value="ECO:0007669"/>
    <property type="project" value="InterPro"/>
</dbReference>
<dbReference type="InterPro" id="IPR036515">
    <property type="entry name" value="Transposase_17_sf"/>
</dbReference>
<name>A0A1M6T4Y3_9BACT</name>
<evidence type="ECO:0000313" key="3">
    <source>
        <dbReference type="Proteomes" id="UP000183947"/>
    </source>
</evidence>
<keyword evidence="3" id="KW-1185">Reference proteome</keyword>
<gene>
    <name evidence="2" type="ORF">SAMN02746009_01080</name>
</gene>
<dbReference type="AlphaFoldDB" id="A0A1M6T4Y3"/>
<dbReference type="RefSeq" id="WP_073281856.1">
    <property type="nucleotide sequence ID" value="NZ_FRAS01000003.1"/>
</dbReference>
<dbReference type="STRING" id="1121959.SAMN02746009_01080"/>
<evidence type="ECO:0000259" key="1">
    <source>
        <dbReference type="SMART" id="SM01321"/>
    </source>
</evidence>
<dbReference type="PANTHER" id="PTHR36966">
    <property type="entry name" value="REP-ASSOCIATED TYROSINE TRANSPOSASE"/>
    <property type="match status" value="1"/>
</dbReference>
<dbReference type="Proteomes" id="UP000183947">
    <property type="component" value="Unassembled WGS sequence"/>
</dbReference>